<keyword evidence="2" id="KW-1185">Reference proteome</keyword>
<dbReference type="Proteomes" id="UP000789405">
    <property type="component" value="Unassembled WGS sequence"/>
</dbReference>
<name>A0A9N9PDB6_9GLOM</name>
<comment type="caution">
    <text evidence="1">The sequence shown here is derived from an EMBL/GenBank/DDBJ whole genome shotgun (WGS) entry which is preliminary data.</text>
</comment>
<sequence>MTEDETKPAKSERKTLTKSNLLVERQSKIRNDEGETWKNLVKIKTPTKEQTYKLKIKCQAII</sequence>
<proteinExistence type="predicted"/>
<dbReference type="EMBL" id="CAJVPY010045278">
    <property type="protein sequence ID" value="CAG8809592.1"/>
    <property type="molecule type" value="Genomic_DNA"/>
</dbReference>
<protein>
    <submittedName>
        <fullName evidence="1">24985_t:CDS:1</fullName>
    </submittedName>
</protein>
<accession>A0A9N9PDB6</accession>
<evidence type="ECO:0000313" key="1">
    <source>
        <dbReference type="EMBL" id="CAG8809592.1"/>
    </source>
</evidence>
<reference evidence="1" key="1">
    <citation type="submission" date="2021-06" db="EMBL/GenBank/DDBJ databases">
        <authorList>
            <person name="Kallberg Y."/>
            <person name="Tangrot J."/>
            <person name="Rosling A."/>
        </authorList>
    </citation>
    <scope>NUCLEOTIDE SEQUENCE</scope>
    <source>
        <strain evidence="1">MA453B</strain>
    </source>
</reference>
<organism evidence="1 2">
    <name type="scientific">Dentiscutata erythropus</name>
    <dbReference type="NCBI Taxonomy" id="1348616"/>
    <lineage>
        <taxon>Eukaryota</taxon>
        <taxon>Fungi</taxon>
        <taxon>Fungi incertae sedis</taxon>
        <taxon>Mucoromycota</taxon>
        <taxon>Glomeromycotina</taxon>
        <taxon>Glomeromycetes</taxon>
        <taxon>Diversisporales</taxon>
        <taxon>Gigasporaceae</taxon>
        <taxon>Dentiscutata</taxon>
    </lineage>
</organism>
<gene>
    <name evidence="1" type="ORF">DERYTH_LOCUS25128</name>
</gene>
<dbReference type="AlphaFoldDB" id="A0A9N9PDB6"/>
<evidence type="ECO:0000313" key="2">
    <source>
        <dbReference type="Proteomes" id="UP000789405"/>
    </source>
</evidence>
<feature type="non-terminal residue" evidence="1">
    <location>
        <position position="62"/>
    </location>
</feature>